<dbReference type="EMBL" id="KN837158">
    <property type="protein sequence ID" value="KIJ38676.1"/>
    <property type="molecule type" value="Genomic_DNA"/>
</dbReference>
<accession>A0A0C9VLY9</accession>
<dbReference type="AlphaFoldDB" id="A0A0C9VLY9"/>
<dbReference type="OrthoDB" id="3249498at2759"/>
<dbReference type="HOGENOM" id="CLU_125038_0_0_1"/>
<dbReference type="InterPro" id="IPR044730">
    <property type="entry name" value="RNase_H-like_dom_plant"/>
</dbReference>
<dbReference type="InterPro" id="IPR012337">
    <property type="entry name" value="RNaseH-like_sf"/>
</dbReference>
<keyword evidence="2" id="KW-1185">Reference proteome</keyword>
<gene>
    <name evidence="1" type="ORF">M422DRAFT_176203</name>
</gene>
<dbReference type="Proteomes" id="UP000054279">
    <property type="component" value="Unassembled WGS sequence"/>
</dbReference>
<proteinExistence type="predicted"/>
<organism evidence="1 2">
    <name type="scientific">Sphaerobolus stellatus (strain SS14)</name>
    <dbReference type="NCBI Taxonomy" id="990650"/>
    <lineage>
        <taxon>Eukaryota</taxon>
        <taxon>Fungi</taxon>
        <taxon>Dikarya</taxon>
        <taxon>Basidiomycota</taxon>
        <taxon>Agaricomycotina</taxon>
        <taxon>Agaricomycetes</taxon>
        <taxon>Phallomycetidae</taxon>
        <taxon>Geastrales</taxon>
        <taxon>Sphaerobolaceae</taxon>
        <taxon>Sphaerobolus</taxon>
    </lineage>
</organism>
<name>A0A0C9VLY9_SPHS4</name>
<evidence type="ECO:0008006" key="3">
    <source>
        <dbReference type="Google" id="ProtNLM"/>
    </source>
</evidence>
<protein>
    <recommendedName>
        <fullName evidence="3">RNase H type-1 domain-containing protein</fullName>
    </recommendedName>
</protein>
<dbReference type="SUPFAM" id="SSF53098">
    <property type="entry name" value="Ribonuclease H-like"/>
    <property type="match status" value="1"/>
</dbReference>
<dbReference type="CDD" id="cd06222">
    <property type="entry name" value="RNase_H_like"/>
    <property type="match status" value="1"/>
</dbReference>
<reference evidence="1 2" key="1">
    <citation type="submission" date="2014-06" db="EMBL/GenBank/DDBJ databases">
        <title>Evolutionary Origins and Diversification of the Mycorrhizal Mutualists.</title>
        <authorList>
            <consortium name="DOE Joint Genome Institute"/>
            <consortium name="Mycorrhizal Genomics Consortium"/>
            <person name="Kohler A."/>
            <person name="Kuo A."/>
            <person name="Nagy L.G."/>
            <person name="Floudas D."/>
            <person name="Copeland A."/>
            <person name="Barry K.W."/>
            <person name="Cichocki N."/>
            <person name="Veneault-Fourrey C."/>
            <person name="LaButti K."/>
            <person name="Lindquist E.A."/>
            <person name="Lipzen A."/>
            <person name="Lundell T."/>
            <person name="Morin E."/>
            <person name="Murat C."/>
            <person name="Riley R."/>
            <person name="Ohm R."/>
            <person name="Sun H."/>
            <person name="Tunlid A."/>
            <person name="Henrissat B."/>
            <person name="Grigoriev I.V."/>
            <person name="Hibbett D.S."/>
            <person name="Martin F."/>
        </authorList>
    </citation>
    <scope>NUCLEOTIDE SEQUENCE [LARGE SCALE GENOMIC DNA]</scope>
    <source>
        <strain evidence="1 2">SS14</strain>
    </source>
</reference>
<sequence>MGYWDPSRSLGFQCRVSMDPIHIFYLEALSVLSALVWAISQPFSTSLECIAIFTDNMNTVDMFNSLRAQPKYNPILLTSVDLSIKHNMQFRIFHIPGELNTVADPLSRFRNDIAIKEAAQHTHLPLQISLFQPPHLTEGVAKK</sequence>
<evidence type="ECO:0000313" key="1">
    <source>
        <dbReference type="EMBL" id="KIJ38676.1"/>
    </source>
</evidence>
<evidence type="ECO:0000313" key="2">
    <source>
        <dbReference type="Proteomes" id="UP000054279"/>
    </source>
</evidence>